<dbReference type="Gene3D" id="1.20.1740.10">
    <property type="entry name" value="Amino acid/polyamine transporter I"/>
    <property type="match status" value="1"/>
</dbReference>
<accession>A0A4V3A401</accession>
<feature type="transmembrane region" description="Helical" evidence="6">
    <location>
        <begin position="460"/>
        <end position="479"/>
    </location>
</feature>
<evidence type="ECO:0000256" key="2">
    <source>
        <dbReference type="ARBA" id="ARBA00022475"/>
    </source>
</evidence>
<organism evidence="7 8">
    <name type="scientific">Secundilactobacillus malefermentans</name>
    <dbReference type="NCBI Taxonomy" id="176292"/>
    <lineage>
        <taxon>Bacteria</taxon>
        <taxon>Bacillati</taxon>
        <taxon>Bacillota</taxon>
        <taxon>Bacilli</taxon>
        <taxon>Lactobacillales</taxon>
        <taxon>Lactobacillaceae</taxon>
        <taxon>Secundilactobacillus</taxon>
    </lineage>
</organism>
<feature type="transmembrane region" description="Helical" evidence="6">
    <location>
        <begin position="406"/>
        <end position="424"/>
    </location>
</feature>
<feature type="transmembrane region" description="Helical" evidence="6">
    <location>
        <begin position="287"/>
        <end position="313"/>
    </location>
</feature>
<reference evidence="7 8" key="1">
    <citation type="journal article" date="2019" name="Appl. Microbiol. Biotechnol.">
        <title>Uncovering carbohydrate metabolism through a genotype-phenotype association study of 56 lactic acid bacteria genomes.</title>
        <authorList>
            <person name="Buron-Moles G."/>
            <person name="Chailyan A."/>
            <person name="Dolejs I."/>
            <person name="Forster J."/>
            <person name="Miks M.H."/>
        </authorList>
    </citation>
    <scope>NUCLEOTIDE SEQUENCE [LARGE SCALE GENOMIC DNA]</scope>
    <source>
        <strain evidence="7 8">ATCC 49373</strain>
    </source>
</reference>
<dbReference type="Proteomes" id="UP000294854">
    <property type="component" value="Unassembled WGS sequence"/>
</dbReference>
<comment type="caution">
    <text evidence="7">The sequence shown here is derived from an EMBL/GenBank/DDBJ whole genome shotgun (WGS) entry which is preliminary data.</text>
</comment>
<name>A0A4V3A401_9LACO</name>
<dbReference type="AlphaFoldDB" id="A0A4V3A401"/>
<feature type="transmembrane region" description="Helical" evidence="6">
    <location>
        <begin position="366"/>
        <end position="386"/>
    </location>
</feature>
<evidence type="ECO:0000256" key="4">
    <source>
        <dbReference type="ARBA" id="ARBA00022989"/>
    </source>
</evidence>
<feature type="transmembrane region" description="Helical" evidence="6">
    <location>
        <begin position="243"/>
        <end position="267"/>
    </location>
</feature>
<dbReference type="PANTHER" id="PTHR42770:SF4">
    <property type="entry name" value="ARGININE_ORNITHINE ANTIPORTER-RELATED"/>
    <property type="match status" value="1"/>
</dbReference>
<feature type="transmembrane region" description="Helical" evidence="6">
    <location>
        <begin position="430"/>
        <end position="448"/>
    </location>
</feature>
<proteinExistence type="predicted"/>
<keyword evidence="2" id="KW-1003">Cell membrane</keyword>
<keyword evidence="3 6" id="KW-0812">Transmembrane</keyword>
<dbReference type="EMBL" id="PUFO01000043">
    <property type="protein sequence ID" value="TDG78367.1"/>
    <property type="molecule type" value="Genomic_DNA"/>
</dbReference>
<feature type="transmembrane region" description="Helical" evidence="6">
    <location>
        <begin position="41"/>
        <end position="61"/>
    </location>
</feature>
<evidence type="ECO:0000256" key="5">
    <source>
        <dbReference type="ARBA" id="ARBA00023136"/>
    </source>
</evidence>
<feature type="transmembrane region" description="Helical" evidence="6">
    <location>
        <begin position="213"/>
        <end position="231"/>
    </location>
</feature>
<dbReference type="InterPro" id="IPR050367">
    <property type="entry name" value="APC_superfamily"/>
</dbReference>
<dbReference type="PIRSF" id="PIRSF006060">
    <property type="entry name" value="AA_transporter"/>
    <property type="match status" value="1"/>
</dbReference>
<protein>
    <recommendedName>
        <fullName evidence="9">Amino acid permease/ SLC12A domain-containing protein</fullName>
    </recommendedName>
</protein>
<evidence type="ECO:0008006" key="9">
    <source>
        <dbReference type="Google" id="ProtNLM"/>
    </source>
</evidence>
<keyword evidence="5 6" id="KW-0472">Membrane</keyword>
<evidence type="ECO:0000256" key="6">
    <source>
        <dbReference type="SAM" id="Phobius"/>
    </source>
</evidence>
<dbReference type="InterPro" id="IPR002293">
    <property type="entry name" value="AA/rel_permease1"/>
</dbReference>
<dbReference type="OrthoDB" id="3185104at2"/>
<feature type="transmembrane region" description="Helical" evidence="6">
    <location>
        <begin position="129"/>
        <end position="147"/>
    </location>
</feature>
<feature type="transmembrane region" description="Helical" evidence="6">
    <location>
        <begin position="9"/>
        <end position="29"/>
    </location>
</feature>
<dbReference type="PANTHER" id="PTHR42770">
    <property type="entry name" value="AMINO ACID TRANSPORTER-RELATED"/>
    <property type="match status" value="1"/>
</dbReference>
<comment type="subcellular location">
    <subcellularLocation>
        <location evidence="1">Cell membrane</location>
        <topology evidence="1">Multi-pass membrane protein</topology>
    </subcellularLocation>
</comment>
<keyword evidence="4 6" id="KW-1133">Transmembrane helix</keyword>
<dbReference type="RefSeq" id="WP_010619073.1">
    <property type="nucleotide sequence ID" value="NZ_PUFO01000043.1"/>
</dbReference>
<gene>
    <name evidence="7" type="ORF">C5L31_000118</name>
</gene>
<dbReference type="Pfam" id="PF13520">
    <property type="entry name" value="AA_permease_2"/>
    <property type="match status" value="1"/>
</dbReference>
<sequence length="487" mass="51772">METKNDGKVGLGGLIALIVGSSIGSGIFALPATVTGGANPAGILIGWAIVGIGMLSLVSVYSNLTLQQSNIDDGIYGWSRNAFGHLGGFIGAFGHGAGDAIGNASYLVVLFSALGSFGIFDYFGKGTTWPAIICASAVLWIVNYFVLRGVKSSTRLNNFTTIIKIIPIVLFIVLAIIQFNPHIFMHSFASTQVMSVATGKWTHVSLFNQSKTVLLATMWTLIGLESGTIFATRARKLADVAKATIIGALIVVFLLVGTTVLALGLMAPSKISQLHDPSMAGLMTHMVGSWGGTLIDICLILAVLGALIAWVNLSAEEVRLAGRGGSAAKWLNGLNQNEAPRNSLLITTGITQVLMIIAGIDKSSYVTLLSFSTSLALIPYLFSSIYALKSVIVGTGFANRSTQQRVYSGVTACIAILFVFFMIYGAGFRYLLLAAIVWSLGLPFFFKGKREWHSHFNKSEIVVCSVIFLMALVGIYALVTGSIQFDA</sequence>
<dbReference type="GO" id="GO:0022857">
    <property type="term" value="F:transmembrane transporter activity"/>
    <property type="evidence" value="ECO:0007669"/>
    <property type="project" value="InterPro"/>
</dbReference>
<evidence type="ECO:0000313" key="8">
    <source>
        <dbReference type="Proteomes" id="UP000294854"/>
    </source>
</evidence>
<dbReference type="GO" id="GO:0005886">
    <property type="term" value="C:plasma membrane"/>
    <property type="evidence" value="ECO:0007669"/>
    <property type="project" value="UniProtKB-SubCell"/>
</dbReference>
<evidence type="ECO:0000256" key="1">
    <source>
        <dbReference type="ARBA" id="ARBA00004651"/>
    </source>
</evidence>
<evidence type="ECO:0000313" key="7">
    <source>
        <dbReference type="EMBL" id="TDG78367.1"/>
    </source>
</evidence>
<feature type="transmembrane region" description="Helical" evidence="6">
    <location>
        <begin position="343"/>
        <end position="360"/>
    </location>
</feature>
<keyword evidence="8" id="KW-1185">Reference proteome</keyword>
<feature type="transmembrane region" description="Helical" evidence="6">
    <location>
        <begin position="159"/>
        <end position="179"/>
    </location>
</feature>
<evidence type="ECO:0000256" key="3">
    <source>
        <dbReference type="ARBA" id="ARBA00022692"/>
    </source>
</evidence>